<organism evidence="1 2">
    <name type="scientific">Edaphochlamys debaryana</name>
    <dbReference type="NCBI Taxonomy" id="47281"/>
    <lineage>
        <taxon>Eukaryota</taxon>
        <taxon>Viridiplantae</taxon>
        <taxon>Chlorophyta</taxon>
        <taxon>core chlorophytes</taxon>
        <taxon>Chlorophyceae</taxon>
        <taxon>CS clade</taxon>
        <taxon>Chlamydomonadales</taxon>
        <taxon>Chlamydomonadales incertae sedis</taxon>
        <taxon>Edaphochlamys</taxon>
    </lineage>
</organism>
<sequence>MQPAGLALVLEELGSHGSSGTLAAALAATAAITAPLAAISYRGKGLGLASKALAVASGPAIAYAVTPSYFTASALAPAKSAVDIPPVAVTPKSIVCLFHPANIAKLLAKNLGIQMLMLYNKWMMQVIEQEQHAINAEAQGQPAPPQPPLPDPMPGVEKGLKTFARELSVAVTRRVYEHMAYKRLGPNRAAPFLRDSKAWIRDVLAPAHAASRRGRRFVAYQFATLHSCALFYAADCTVAIAMHSYRVYSRDDVKPVRKVLYWAKGVVLQVFRCTAILAAVSLGAAAGSLARPGLGTQLGQVGTEIAFAVIMAHVTDSYLGDLPADEPEAEAVLVAAG</sequence>
<dbReference type="Proteomes" id="UP000612055">
    <property type="component" value="Unassembled WGS sequence"/>
</dbReference>
<dbReference type="PANTHER" id="PTHR36074">
    <property type="entry name" value="ISOPENTENYL-DIPHOSPHATE DELTA-ISOMERASE"/>
    <property type="match status" value="1"/>
</dbReference>
<keyword evidence="2" id="KW-1185">Reference proteome</keyword>
<dbReference type="AlphaFoldDB" id="A0A835YAD3"/>
<protein>
    <submittedName>
        <fullName evidence="1">Uncharacterized protein</fullName>
    </submittedName>
</protein>
<dbReference type="OrthoDB" id="1925570at2759"/>
<dbReference type="EMBL" id="JAEHOE010000015">
    <property type="protein sequence ID" value="KAG2497181.1"/>
    <property type="molecule type" value="Genomic_DNA"/>
</dbReference>
<comment type="caution">
    <text evidence="1">The sequence shown here is derived from an EMBL/GenBank/DDBJ whole genome shotgun (WGS) entry which is preliminary data.</text>
</comment>
<name>A0A835YAD3_9CHLO</name>
<evidence type="ECO:0000313" key="1">
    <source>
        <dbReference type="EMBL" id="KAG2497181.1"/>
    </source>
</evidence>
<gene>
    <name evidence="1" type="ORF">HYH03_004770</name>
</gene>
<reference evidence="1" key="1">
    <citation type="journal article" date="2020" name="bioRxiv">
        <title>Comparative genomics of Chlamydomonas.</title>
        <authorList>
            <person name="Craig R.J."/>
            <person name="Hasan A.R."/>
            <person name="Ness R.W."/>
            <person name="Keightley P.D."/>
        </authorList>
    </citation>
    <scope>NUCLEOTIDE SEQUENCE</scope>
    <source>
        <strain evidence="1">CCAP 11/70</strain>
    </source>
</reference>
<proteinExistence type="predicted"/>
<accession>A0A835YAD3</accession>
<evidence type="ECO:0000313" key="2">
    <source>
        <dbReference type="Proteomes" id="UP000612055"/>
    </source>
</evidence>
<dbReference type="PANTHER" id="PTHR36074:SF1">
    <property type="entry name" value="ISOPENTENYL-DIPHOSPHATE DELTA-ISOMERASE"/>
    <property type="match status" value="1"/>
</dbReference>